<dbReference type="AlphaFoldDB" id="A0A6C2UI78"/>
<reference evidence="1 2" key="1">
    <citation type="submission" date="2019-04" db="EMBL/GenBank/DDBJ databases">
        <authorList>
            <person name="Van Vliet M D."/>
        </authorList>
    </citation>
    <scope>NUCLEOTIDE SEQUENCE [LARGE SCALE GENOMIC DNA]</scope>
    <source>
        <strain evidence="1 2">F21</strain>
    </source>
</reference>
<name>A0A6C2UI78_9BACT</name>
<sequence>MRANRHVLAILLGGLFLAGSGCQSWRTDEVEVRKNNFDFDGIPGREYLVGGGYTIIYRAPVEGDLYLADESSERLLATVSLQAGEEHEMEFDIQDEKLSANLDAIGIDPQKAQFKLYFVPR</sequence>
<proteinExistence type="predicted"/>
<evidence type="ECO:0000313" key="2">
    <source>
        <dbReference type="Proteomes" id="UP000346198"/>
    </source>
</evidence>
<dbReference type="EMBL" id="CAAHFH010000001">
    <property type="protein sequence ID" value="VGO19034.1"/>
    <property type="molecule type" value="Genomic_DNA"/>
</dbReference>
<evidence type="ECO:0000313" key="1">
    <source>
        <dbReference type="EMBL" id="VGO19034.1"/>
    </source>
</evidence>
<gene>
    <name evidence="1" type="ORF">SCARR_01089</name>
</gene>
<dbReference type="PROSITE" id="PS51257">
    <property type="entry name" value="PROKAR_LIPOPROTEIN"/>
    <property type="match status" value="1"/>
</dbReference>
<dbReference type="RefSeq" id="WP_136060468.1">
    <property type="nucleotide sequence ID" value="NZ_CAAHFH010000001.1"/>
</dbReference>
<keyword evidence="2" id="KW-1185">Reference proteome</keyword>
<protein>
    <submittedName>
        <fullName evidence="1">Uncharacterized protein</fullName>
    </submittedName>
</protein>
<dbReference type="Proteomes" id="UP000346198">
    <property type="component" value="Unassembled WGS sequence"/>
</dbReference>
<accession>A0A6C2UI78</accession>
<organism evidence="1 2">
    <name type="scientific">Pontiella sulfatireligans</name>
    <dbReference type="NCBI Taxonomy" id="2750658"/>
    <lineage>
        <taxon>Bacteria</taxon>
        <taxon>Pseudomonadati</taxon>
        <taxon>Kiritimatiellota</taxon>
        <taxon>Kiritimatiellia</taxon>
        <taxon>Kiritimatiellales</taxon>
        <taxon>Pontiellaceae</taxon>
        <taxon>Pontiella</taxon>
    </lineage>
</organism>